<keyword evidence="3" id="KW-1185">Reference proteome</keyword>
<evidence type="ECO:0008006" key="4">
    <source>
        <dbReference type="Google" id="ProtNLM"/>
    </source>
</evidence>
<protein>
    <recommendedName>
        <fullName evidence="4">Carbon storage regulator</fullName>
    </recommendedName>
</protein>
<evidence type="ECO:0000313" key="3">
    <source>
        <dbReference type="Proteomes" id="UP001501523"/>
    </source>
</evidence>
<comment type="caution">
    <text evidence="2">The sequence shown here is derived from an EMBL/GenBank/DDBJ whole genome shotgun (WGS) entry which is preliminary data.</text>
</comment>
<evidence type="ECO:0000313" key="2">
    <source>
        <dbReference type="EMBL" id="GAA0721318.1"/>
    </source>
</evidence>
<evidence type="ECO:0000256" key="1">
    <source>
        <dbReference type="SAM" id="MobiDB-lite"/>
    </source>
</evidence>
<dbReference type="EMBL" id="BAAAEU010000024">
    <property type="protein sequence ID" value="GAA0721318.1"/>
    <property type="molecule type" value="Genomic_DNA"/>
</dbReference>
<feature type="region of interest" description="Disordered" evidence="1">
    <location>
        <begin position="33"/>
        <end position="65"/>
    </location>
</feature>
<name>A0ABN1IU16_9GAMM</name>
<reference evidence="2 3" key="1">
    <citation type="journal article" date="2019" name="Int. J. Syst. Evol. Microbiol.">
        <title>The Global Catalogue of Microorganisms (GCM) 10K type strain sequencing project: providing services to taxonomists for standard genome sequencing and annotation.</title>
        <authorList>
            <consortium name="The Broad Institute Genomics Platform"/>
            <consortium name="The Broad Institute Genome Sequencing Center for Infectious Disease"/>
            <person name="Wu L."/>
            <person name="Ma J."/>
        </authorList>
    </citation>
    <scope>NUCLEOTIDE SEQUENCE [LARGE SCALE GENOMIC DNA]</scope>
    <source>
        <strain evidence="2 3">JCM 15421</strain>
    </source>
</reference>
<gene>
    <name evidence="2" type="ORF">GCM10009105_31520</name>
</gene>
<proteinExistence type="predicted"/>
<accession>A0ABN1IU16</accession>
<dbReference type="Proteomes" id="UP001501523">
    <property type="component" value="Unassembled WGS sequence"/>
</dbReference>
<sequence length="65" mass="7186">MALMLDVDAGETVQIGASRVTVINKTGRRTRLRIDSDEDVSMTDSGKQDDSPEPLPPLMRRSVTR</sequence>
<organism evidence="2 3">
    <name type="scientific">Dokdonella soli</name>
    <dbReference type="NCBI Taxonomy" id="529810"/>
    <lineage>
        <taxon>Bacteria</taxon>
        <taxon>Pseudomonadati</taxon>
        <taxon>Pseudomonadota</taxon>
        <taxon>Gammaproteobacteria</taxon>
        <taxon>Lysobacterales</taxon>
        <taxon>Rhodanobacteraceae</taxon>
        <taxon>Dokdonella</taxon>
    </lineage>
</organism>
<dbReference type="RefSeq" id="WP_343792849.1">
    <property type="nucleotide sequence ID" value="NZ_BAAAEU010000024.1"/>
</dbReference>